<dbReference type="EMBL" id="BSXT01000988">
    <property type="protein sequence ID" value="GMF37133.1"/>
    <property type="molecule type" value="Genomic_DNA"/>
</dbReference>
<protein>
    <submittedName>
        <fullName evidence="1">Unnamed protein product</fullName>
    </submittedName>
</protein>
<proteinExistence type="predicted"/>
<gene>
    <name evidence="1" type="ORF">Pfra01_001032200</name>
</gene>
<organism evidence="1 2">
    <name type="scientific">Phytophthora fragariaefolia</name>
    <dbReference type="NCBI Taxonomy" id="1490495"/>
    <lineage>
        <taxon>Eukaryota</taxon>
        <taxon>Sar</taxon>
        <taxon>Stramenopiles</taxon>
        <taxon>Oomycota</taxon>
        <taxon>Peronosporomycetes</taxon>
        <taxon>Peronosporales</taxon>
        <taxon>Peronosporaceae</taxon>
        <taxon>Phytophthora</taxon>
    </lineage>
</organism>
<dbReference type="Proteomes" id="UP001165121">
    <property type="component" value="Unassembled WGS sequence"/>
</dbReference>
<reference evidence="1" key="1">
    <citation type="submission" date="2023-04" db="EMBL/GenBank/DDBJ databases">
        <title>Phytophthora fragariaefolia NBRC 109709.</title>
        <authorList>
            <person name="Ichikawa N."/>
            <person name="Sato H."/>
            <person name="Tonouchi N."/>
        </authorList>
    </citation>
    <scope>NUCLEOTIDE SEQUENCE</scope>
    <source>
        <strain evidence="1">NBRC 109709</strain>
    </source>
</reference>
<dbReference type="AlphaFoldDB" id="A0A9W6XEU6"/>
<evidence type="ECO:0000313" key="2">
    <source>
        <dbReference type="Proteomes" id="UP001165121"/>
    </source>
</evidence>
<dbReference type="OrthoDB" id="144240at2759"/>
<evidence type="ECO:0000313" key="1">
    <source>
        <dbReference type="EMBL" id="GMF37133.1"/>
    </source>
</evidence>
<accession>A0A9W6XEU6</accession>
<keyword evidence="2" id="KW-1185">Reference proteome</keyword>
<sequence length="200" mass="22942">MARLPNLVINVDHHLCVDIRRHMGGRIARHHEDALVHEEDNTISTAVVILMNYVVAHVIVMAIDHHIEGTIWKPSLSKRKWTPRIPIPWGNKPRTWFKESDTELIAAHVREKGMACIRRGDGTYDYKFERNRAFNSGSEAENDEDGSFGVLVITRAEIIENINKNPKMTRTEKRLTRASDSILKFAWKLSVGATLIDRKQ</sequence>
<name>A0A9W6XEU6_9STRA</name>
<comment type="caution">
    <text evidence="1">The sequence shown here is derived from an EMBL/GenBank/DDBJ whole genome shotgun (WGS) entry which is preliminary data.</text>
</comment>